<dbReference type="InterPro" id="IPR005303">
    <property type="entry name" value="MOCOS_middle"/>
</dbReference>
<sequence length="257" mass="27163">MPRVVELWRYPLKSARGEPLTEARVETTGLAGDREWACVDPGDGTVGSAKHPRRWGRLLSVGARAEDDDLVVRIGAEQFRAAGAEAALARHLDRPVRLTREVPPGARLHRTLPGVDGMVPDWMAGLRPGEDTVTDVGGGGAGGFVDFAPVHLVTTGALARLGAAAVRFRPNIVLDAADDPEPGTELRLGDAVLRTMSPTPRCVVPSLDHGPGAPPDADVLRTLARRYRMPVAGLGKAACFGVYAEVLQPGDLRLGGS</sequence>
<protein>
    <submittedName>
        <fullName evidence="2">MOSC domain-containing protein</fullName>
    </submittedName>
</protein>
<comment type="caution">
    <text evidence="2">The sequence shown here is derived from an EMBL/GenBank/DDBJ whole genome shotgun (WGS) entry which is preliminary data.</text>
</comment>
<dbReference type="Pfam" id="PF03476">
    <property type="entry name" value="MOSC_N"/>
    <property type="match status" value="1"/>
</dbReference>
<dbReference type="Pfam" id="PF03473">
    <property type="entry name" value="MOSC"/>
    <property type="match status" value="1"/>
</dbReference>
<evidence type="ECO:0000313" key="2">
    <source>
        <dbReference type="EMBL" id="MFF5288160.1"/>
    </source>
</evidence>
<gene>
    <name evidence="2" type="ORF">ACFY35_01890</name>
</gene>
<dbReference type="Proteomes" id="UP001602245">
    <property type="component" value="Unassembled WGS sequence"/>
</dbReference>
<name>A0ABW6W6J5_9ACTN</name>
<feature type="domain" description="MOSC" evidence="1">
    <location>
        <begin position="96"/>
        <end position="257"/>
    </location>
</feature>
<accession>A0ABW6W6J5</accession>
<dbReference type="InterPro" id="IPR005302">
    <property type="entry name" value="MoCF_Sase_C"/>
</dbReference>
<dbReference type="EMBL" id="JBIAZU010000001">
    <property type="protein sequence ID" value="MFF5288160.1"/>
    <property type="molecule type" value="Genomic_DNA"/>
</dbReference>
<organism evidence="2 3">
    <name type="scientific">Paractinoplanes globisporus</name>
    <dbReference type="NCBI Taxonomy" id="113565"/>
    <lineage>
        <taxon>Bacteria</taxon>
        <taxon>Bacillati</taxon>
        <taxon>Actinomycetota</taxon>
        <taxon>Actinomycetes</taxon>
        <taxon>Micromonosporales</taxon>
        <taxon>Micromonosporaceae</taxon>
        <taxon>Paractinoplanes</taxon>
    </lineage>
</organism>
<evidence type="ECO:0000313" key="3">
    <source>
        <dbReference type="Proteomes" id="UP001602245"/>
    </source>
</evidence>
<proteinExistence type="predicted"/>
<dbReference type="InterPro" id="IPR011037">
    <property type="entry name" value="Pyrv_Knase-like_insert_dom_sf"/>
</dbReference>
<reference evidence="2 3" key="1">
    <citation type="submission" date="2024-10" db="EMBL/GenBank/DDBJ databases">
        <title>The Natural Products Discovery Center: Release of the First 8490 Sequenced Strains for Exploring Actinobacteria Biosynthetic Diversity.</title>
        <authorList>
            <person name="Kalkreuter E."/>
            <person name="Kautsar S.A."/>
            <person name="Yang D."/>
            <person name="Bader C.D."/>
            <person name="Teijaro C.N."/>
            <person name="Fluegel L."/>
            <person name="Davis C.M."/>
            <person name="Simpson J.R."/>
            <person name="Lauterbach L."/>
            <person name="Steele A.D."/>
            <person name="Gui C."/>
            <person name="Meng S."/>
            <person name="Li G."/>
            <person name="Viehrig K."/>
            <person name="Ye F."/>
            <person name="Su P."/>
            <person name="Kiefer A.F."/>
            <person name="Nichols A."/>
            <person name="Cepeda A.J."/>
            <person name="Yan W."/>
            <person name="Fan B."/>
            <person name="Jiang Y."/>
            <person name="Adhikari A."/>
            <person name="Zheng C.-J."/>
            <person name="Schuster L."/>
            <person name="Cowan T.M."/>
            <person name="Smanski M.J."/>
            <person name="Chevrette M.G."/>
            <person name="De Carvalho L.P.S."/>
            <person name="Shen B."/>
        </authorList>
    </citation>
    <scope>NUCLEOTIDE SEQUENCE [LARGE SCALE GENOMIC DNA]</scope>
    <source>
        <strain evidence="2 3">NPDC000087</strain>
    </source>
</reference>
<dbReference type="RefSeq" id="WP_020518593.1">
    <property type="nucleotide sequence ID" value="NZ_JBIAZU010000001.1"/>
</dbReference>
<dbReference type="PROSITE" id="PS51340">
    <property type="entry name" value="MOSC"/>
    <property type="match status" value="1"/>
</dbReference>
<evidence type="ECO:0000259" key="1">
    <source>
        <dbReference type="PROSITE" id="PS51340"/>
    </source>
</evidence>
<keyword evidence="3" id="KW-1185">Reference proteome</keyword>
<dbReference type="SUPFAM" id="SSF50800">
    <property type="entry name" value="PK beta-barrel domain-like"/>
    <property type="match status" value="1"/>
</dbReference>